<gene>
    <name evidence="1" type="ORF">IW15_21495</name>
</gene>
<dbReference type="EMBL" id="JPRH01000013">
    <property type="protein sequence ID" value="KFF10114.1"/>
    <property type="molecule type" value="Genomic_DNA"/>
</dbReference>
<dbReference type="eggNOG" id="ENOG503119Y">
    <property type="taxonomic scope" value="Bacteria"/>
</dbReference>
<dbReference type="Proteomes" id="UP000028705">
    <property type="component" value="Unassembled WGS sequence"/>
</dbReference>
<dbReference type="RefSeq" id="WP_034715260.1">
    <property type="nucleotide sequence ID" value="NZ_JPRH01000013.1"/>
</dbReference>
<comment type="caution">
    <text evidence="1">The sequence shown here is derived from an EMBL/GenBank/DDBJ whole genome shotgun (WGS) entry which is preliminary data.</text>
</comment>
<dbReference type="PROSITE" id="PS51257">
    <property type="entry name" value="PROKAR_LIPOPROTEIN"/>
    <property type="match status" value="1"/>
</dbReference>
<sequence length="153" mass="18219">MKYITITVLFLLTLFSCEKSKIPTEPKKNERIITMNQITTNYDTLVNKVKLKGSIDAYDELFFSFMDSNEAERTDSMMVYSKIMAEKYNYQKAYLDYFKALCEKFNIYIDYPHYDKLDISKMPEDSKKQAKGWLNQMLEKKIITKEQYDAIKK</sequence>
<reference evidence="1 2" key="1">
    <citation type="submission" date="2014-07" db="EMBL/GenBank/DDBJ databases">
        <title>Genome of Chryseobacterium soli DSM 19298.</title>
        <authorList>
            <person name="Stropko S.J."/>
            <person name="Pipes S.E."/>
            <person name="Newman J."/>
        </authorList>
    </citation>
    <scope>NUCLEOTIDE SEQUENCE [LARGE SCALE GENOMIC DNA]</scope>
    <source>
        <strain evidence="1 2">DSM 19298</strain>
    </source>
</reference>
<evidence type="ECO:0008006" key="3">
    <source>
        <dbReference type="Google" id="ProtNLM"/>
    </source>
</evidence>
<accession>A0A086A0A0</accession>
<keyword evidence="2" id="KW-1185">Reference proteome</keyword>
<name>A0A086A0A0_9FLAO</name>
<proteinExistence type="predicted"/>
<protein>
    <recommendedName>
        <fullName evidence="3">DUF4296 domain-containing protein</fullName>
    </recommendedName>
</protein>
<evidence type="ECO:0000313" key="2">
    <source>
        <dbReference type="Proteomes" id="UP000028705"/>
    </source>
</evidence>
<dbReference type="OrthoDB" id="1257572at2"/>
<dbReference type="AlphaFoldDB" id="A0A086A0A0"/>
<evidence type="ECO:0000313" key="1">
    <source>
        <dbReference type="EMBL" id="KFF10114.1"/>
    </source>
</evidence>
<organism evidence="1 2">
    <name type="scientific">Chryseobacterium soli</name>
    <dbReference type="NCBI Taxonomy" id="445961"/>
    <lineage>
        <taxon>Bacteria</taxon>
        <taxon>Pseudomonadati</taxon>
        <taxon>Bacteroidota</taxon>
        <taxon>Flavobacteriia</taxon>
        <taxon>Flavobacteriales</taxon>
        <taxon>Weeksellaceae</taxon>
        <taxon>Chryseobacterium group</taxon>
        <taxon>Chryseobacterium</taxon>
    </lineage>
</organism>